<name>A0ABT2ER65_9BACT</name>
<dbReference type="PROSITE" id="PS50263">
    <property type="entry name" value="CN_HYDROLASE"/>
    <property type="match status" value="1"/>
</dbReference>
<feature type="domain" description="CN hydrolase" evidence="9">
    <location>
        <begin position="237"/>
        <end position="500"/>
    </location>
</feature>
<dbReference type="InterPro" id="IPR003010">
    <property type="entry name" value="C-N_Hydrolase"/>
</dbReference>
<organism evidence="10 11">
    <name type="scientific">Candidatus Fervidibacter sacchari</name>
    <dbReference type="NCBI Taxonomy" id="1448929"/>
    <lineage>
        <taxon>Bacteria</taxon>
        <taxon>Candidatus Fervidibacterota</taxon>
        <taxon>Candidatus Fervidibacter</taxon>
    </lineage>
</organism>
<evidence type="ECO:0000256" key="5">
    <source>
        <dbReference type="ARBA" id="ARBA00022989"/>
    </source>
</evidence>
<evidence type="ECO:0000256" key="2">
    <source>
        <dbReference type="ARBA" id="ARBA00022475"/>
    </source>
</evidence>
<reference evidence="10 11" key="1">
    <citation type="submission" date="2022-08" db="EMBL/GenBank/DDBJ databases">
        <title>Bacterial and archaeal communities from various locations to study Microbial Dark Matter (Phase II).</title>
        <authorList>
            <person name="Stepanauskas R."/>
        </authorList>
    </citation>
    <scope>NUCLEOTIDE SEQUENCE [LARGE SCALE GENOMIC DNA]</scope>
    <source>
        <strain evidence="10 11">PD1</strain>
    </source>
</reference>
<dbReference type="SUPFAM" id="SSF56317">
    <property type="entry name" value="Carbon-nitrogen hydrolase"/>
    <property type="match status" value="1"/>
</dbReference>
<sequence length="530" mass="59330">MAGPNITTLATAEKRALPLSVLSAVCLATPLFYPLTFPLAWVGLVPLFIALQTQRWQIAFIASALFGLVFHGLANYWLVPTIANLAPFAQSTKQAMAIWAVVGFFALLLWQSLFSLLFGMLVWWAGRRCAEKWFALAVGSSWLLTEWLRSLGTFGYPWALLASTQVAFLPIVQIAAWLGSFGLSGIIALINALLFQWWRERKSIFLLLAPALLTSTCLLGWLEIRRTEKQASSSPHLKVAVVQGNFGMERWRPDVTFEELREILKTHLNLSEQAVKRGAKLIVWSETALPWRLRDNGVWGYGASELFDFVKRHEAALFVGAGEWREGKSYNSCFIFAPKGKLSGEDVAHKIRLVPFGEYLPGNEWFPWLERILPHAPVETAPGQKRAETALRVDNKIVKPAIVICFESLFPFHIRHLVGNPLTSAHIANLIVIITNDSWFGNTLAPYHHARIAVLRAVEMRRAVVRSAGTGISLIVSPTGRIVQASRWDDRCVLIATMPLMGKSSGYQIWGDLPFVILALLVLALTWRRR</sequence>
<evidence type="ECO:0000313" key="11">
    <source>
        <dbReference type="Proteomes" id="UP001204798"/>
    </source>
</evidence>
<dbReference type="Pfam" id="PF00795">
    <property type="entry name" value="CN_hydrolase"/>
    <property type="match status" value="1"/>
</dbReference>
<dbReference type="InterPro" id="IPR036526">
    <property type="entry name" value="C-N_Hydrolase_sf"/>
</dbReference>
<dbReference type="Gene3D" id="3.60.110.10">
    <property type="entry name" value="Carbon-nitrogen hydrolase"/>
    <property type="match status" value="1"/>
</dbReference>
<feature type="transmembrane region" description="Helical" evidence="8">
    <location>
        <begin position="58"/>
        <end position="78"/>
    </location>
</feature>
<keyword evidence="7 8" id="KW-0012">Acyltransferase</keyword>
<keyword evidence="5 8" id="KW-1133">Transmembrane helix</keyword>
<evidence type="ECO:0000313" key="10">
    <source>
        <dbReference type="EMBL" id="MCS3920406.1"/>
    </source>
</evidence>
<dbReference type="Pfam" id="PF20154">
    <property type="entry name" value="LNT_N"/>
    <property type="match status" value="1"/>
</dbReference>
<comment type="subcellular location">
    <subcellularLocation>
        <location evidence="1 8">Cell membrane</location>
        <topology evidence="1 8">Multi-pass membrane protein</topology>
    </subcellularLocation>
</comment>
<dbReference type="PANTHER" id="PTHR38686:SF1">
    <property type="entry name" value="APOLIPOPROTEIN N-ACYLTRANSFERASE"/>
    <property type="match status" value="1"/>
</dbReference>
<evidence type="ECO:0000259" key="9">
    <source>
        <dbReference type="PROSITE" id="PS50263"/>
    </source>
</evidence>
<dbReference type="InterPro" id="IPR045378">
    <property type="entry name" value="LNT_N"/>
</dbReference>
<keyword evidence="11" id="KW-1185">Reference proteome</keyword>
<dbReference type="EC" id="2.3.1.269" evidence="8"/>
<evidence type="ECO:0000256" key="6">
    <source>
        <dbReference type="ARBA" id="ARBA00023136"/>
    </source>
</evidence>
<feature type="transmembrane region" description="Helical" evidence="8">
    <location>
        <begin position="31"/>
        <end position="51"/>
    </location>
</feature>
<proteinExistence type="inferred from homology"/>
<evidence type="ECO:0000256" key="3">
    <source>
        <dbReference type="ARBA" id="ARBA00022679"/>
    </source>
</evidence>
<accession>A0ABT2ER65</accession>
<keyword evidence="4 8" id="KW-0812">Transmembrane</keyword>
<comment type="catalytic activity">
    <reaction evidence="8">
        <text>N-terminal S-1,2-diacyl-sn-glyceryl-L-cysteinyl-[lipoprotein] + a glycerophospholipid = N-acyl-S-1,2-diacyl-sn-glyceryl-L-cysteinyl-[lipoprotein] + a 2-acyl-sn-glycero-3-phospholipid + H(+)</text>
        <dbReference type="Rhea" id="RHEA:48228"/>
        <dbReference type="Rhea" id="RHEA-COMP:14681"/>
        <dbReference type="Rhea" id="RHEA-COMP:14684"/>
        <dbReference type="ChEBI" id="CHEBI:15378"/>
        <dbReference type="ChEBI" id="CHEBI:136912"/>
        <dbReference type="ChEBI" id="CHEBI:140656"/>
        <dbReference type="ChEBI" id="CHEBI:140657"/>
        <dbReference type="ChEBI" id="CHEBI:140660"/>
        <dbReference type="EC" id="2.3.1.269"/>
    </reaction>
</comment>
<dbReference type="InterPro" id="IPR004563">
    <property type="entry name" value="Apolipo_AcylTrfase"/>
</dbReference>
<evidence type="ECO:0000256" key="8">
    <source>
        <dbReference type="HAMAP-Rule" id="MF_01148"/>
    </source>
</evidence>
<dbReference type="EMBL" id="JANUCP010000005">
    <property type="protein sequence ID" value="MCS3920406.1"/>
    <property type="molecule type" value="Genomic_DNA"/>
</dbReference>
<evidence type="ECO:0000256" key="1">
    <source>
        <dbReference type="ARBA" id="ARBA00004651"/>
    </source>
</evidence>
<gene>
    <name evidence="8" type="primary">lnt</name>
    <name evidence="10" type="ORF">M2350_002835</name>
</gene>
<feature type="transmembrane region" description="Helical" evidence="8">
    <location>
        <begin position="174"/>
        <end position="197"/>
    </location>
</feature>
<evidence type="ECO:0000256" key="4">
    <source>
        <dbReference type="ARBA" id="ARBA00022692"/>
    </source>
</evidence>
<comment type="pathway">
    <text evidence="8">Protein modification; lipoprotein biosynthesis (N-acyl transfer).</text>
</comment>
<comment type="similarity">
    <text evidence="8">Belongs to the CN hydrolase family. Apolipoprotein N-acyltransferase subfamily.</text>
</comment>
<dbReference type="GO" id="GO:0016746">
    <property type="term" value="F:acyltransferase activity"/>
    <property type="evidence" value="ECO:0007669"/>
    <property type="project" value="UniProtKB-KW"/>
</dbReference>
<comment type="function">
    <text evidence="8">Catalyzes the phospholipid dependent N-acylation of the N-terminal cysteine of apolipoprotein, the last step in lipoprotein maturation.</text>
</comment>
<protein>
    <recommendedName>
        <fullName evidence="8">Apolipoprotein N-acyltransferase</fullName>
        <shortName evidence="8">ALP N-acyltransferase</shortName>
        <ecNumber evidence="8">2.3.1.269</ecNumber>
    </recommendedName>
</protein>
<feature type="transmembrane region" description="Helical" evidence="8">
    <location>
        <begin position="98"/>
        <end position="126"/>
    </location>
</feature>
<keyword evidence="2 8" id="KW-1003">Cell membrane</keyword>
<dbReference type="NCBIfam" id="TIGR00546">
    <property type="entry name" value="lnt"/>
    <property type="match status" value="1"/>
</dbReference>
<feature type="transmembrane region" description="Helical" evidence="8">
    <location>
        <begin position="204"/>
        <end position="222"/>
    </location>
</feature>
<keyword evidence="6 8" id="KW-0472">Membrane</keyword>
<feature type="transmembrane region" description="Helical" evidence="8">
    <location>
        <begin position="507"/>
        <end position="527"/>
    </location>
</feature>
<keyword evidence="3 8" id="KW-0808">Transferase</keyword>
<comment type="caution">
    <text evidence="10">The sequence shown here is derived from an EMBL/GenBank/DDBJ whole genome shotgun (WGS) entry which is preliminary data.</text>
</comment>
<evidence type="ECO:0000256" key="7">
    <source>
        <dbReference type="ARBA" id="ARBA00023315"/>
    </source>
</evidence>
<dbReference type="PANTHER" id="PTHR38686">
    <property type="entry name" value="APOLIPOPROTEIN N-ACYLTRANSFERASE"/>
    <property type="match status" value="1"/>
</dbReference>
<dbReference type="HAMAP" id="MF_01148">
    <property type="entry name" value="Lnt"/>
    <property type="match status" value="1"/>
</dbReference>
<dbReference type="RefSeq" id="WP_259099552.1">
    <property type="nucleotide sequence ID" value="NZ_CP130454.1"/>
</dbReference>
<dbReference type="Proteomes" id="UP001204798">
    <property type="component" value="Unassembled WGS sequence"/>
</dbReference>
<dbReference type="CDD" id="cd07571">
    <property type="entry name" value="ALP_N-acyl_transferase"/>
    <property type="match status" value="1"/>
</dbReference>